<feature type="repeat" description="ANK" evidence="3">
    <location>
        <begin position="134"/>
        <end position="166"/>
    </location>
</feature>
<feature type="repeat" description="ANK" evidence="3">
    <location>
        <begin position="101"/>
        <end position="133"/>
    </location>
</feature>
<name>A0A5N5SUI2_9CRUS</name>
<dbReference type="InterPro" id="IPR002110">
    <property type="entry name" value="Ankyrin_rpt"/>
</dbReference>
<dbReference type="OrthoDB" id="3246549at2759"/>
<dbReference type="InterPro" id="IPR036770">
    <property type="entry name" value="Ankyrin_rpt-contain_sf"/>
</dbReference>
<evidence type="ECO:0000256" key="3">
    <source>
        <dbReference type="PROSITE-ProRule" id="PRU00023"/>
    </source>
</evidence>
<keyword evidence="1" id="KW-0677">Repeat</keyword>
<evidence type="ECO:0000256" key="2">
    <source>
        <dbReference type="ARBA" id="ARBA00023043"/>
    </source>
</evidence>
<accession>A0A5N5SUI2</accession>
<dbReference type="Pfam" id="PF12796">
    <property type="entry name" value="Ank_2"/>
    <property type="match status" value="2"/>
</dbReference>
<dbReference type="Proteomes" id="UP000326759">
    <property type="component" value="Unassembled WGS sequence"/>
</dbReference>
<evidence type="ECO:0000313" key="5">
    <source>
        <dbReference type="Proteomes" id="UP000326759"/>
    </source>
</evidence>
<dbReference type="SUPFAM" id="SSF48403">
    <property type="entry name" value="Ankyrin repeat"/>
    <property type="match status" value="2"/>
</dbReference>
<keyword evidence="5" id="KW-1185">Reference proteome</keyword>
<keyword evidence="2 3" id="KW-0040">ANK repeat</keyword>
<dbReference type="AlphaFoldDB" id="A0A5N5SUI2"/>
<comment type="caution">
    <text evidence="4">The sequence shown here is derived from an EMBL/GenBank/DDBJ whole genome shotgun (WGS) entry which is preliminary data.</text>
</comment>
<dbReference type="Pfam" id="PF00023">
    <property type="entry name" value="Ank"/>
    <property type="match status" value="1"/>
</dbReference>
<protein>
    <submittedName>
        <fullName evidence="4">Protein fem-1-like protein C</fullName>
    </submittedName>
</protein>
<dbReference type="PANTHER" id="PTHR24173:SF82">
    <property type="entry name" value="FI19351P1"/>
    <property type="match status" value="1"/>
</dbReference>
<dbReference type="SMART" id="SM00248">
    <property type="entry name" value="ANK"/>
    <property type="match status" value="8"/>
</dbReference>
<dbReference type="EMBL" id="SEYY01019834">
    <property type="protein sequence ID" value="KAB7497861.1"/>
    <property type="molecule type" value="Genomic_DNA"/>
</dbReference>
<dbReference type="PANTHER" id="PTHR24173">
    <property type="entry name" value="ANKYRIN REPEAT CONTAINING"/>
    <property type="match status" value="1"/>
</dbReference>
<reference evidence="4 5" key="1">
    <citation type="journal article" date="2019" name="PLoS Biol.">
        <title>Sex chromosomes control vertical transmission of feminizing Wolbachia symbionts in an isopod.</title>
        <authorList>
            <person name="Becking T."/>
            <person name="Chebbi M.A."/>
            <person name="Giraud I."/>
            <person name="Moumen B."/>
            <person name="Laverre T."/>
            <person name="Caubet Y."/>
            <person name="Peccoud J."/>
            <person name="Gilbert C."/>
            <person name="Cordaux R."/>
        </authorList>
    </citation>
    <scope>NUCLEOTIDE SEQUENCE [LARGE SCALE GENOMIC DNA]</scope>
    <source>
        <strain evidence="4">ANa2</strain>
        <tissue evidence="4">Whole body excluding digestive tract and cuticle</tissue>
    </source>
</reference>
<evidence type="ECO:0000256" key="1">
    <source>
        <dbReference type="ARBA" id="ARBA00022737"/>
    </source>
</evidence>
<dbReference type="Gene3D" id="1.25.40.20">
    <property type="entry name" value="Ankyrin repeat-containing domain"/>
    <property type="match status" value="3"/>
</dbReference>
<feature type="repeat" description="ANK" evidence="3">
    <location>
        <begin position="552"/>
        <end position="586"/>
    </location>
</feature>
<evidence type="ECO:0000313" key="4">
    <source>
        <dbReference type="EMBL" id="KAB7497861.1"/>
    </source>
</evidence>
<gene>
    <name evidence="4" type="primary">FEM1C</name>
    <name evidence="4" type="ORF">Anas_03019</name>
</gene>
<dbReference type="PROSITE" id="PS50297">
    <property type="entry name" value="ANK_REP_REGION"/>
    <property type="match status" value="4"/>
</dbReference>
<proteinExistence type="predicted"/>
<dbReference type="PROSITE" id="PS50088">
    <property type="entry name" value="ANK_REPEAT"/>
    <property type="match status" value="4"/>
</dbReference>
<organism evidence="4 5">
    <name type="scientific">Armadillidium nasatum</name>
    <dbReference type="NCBI Taxonomy" id="96803"/>
    <lineage>
        <taxon>Eukaryota</taxon>
        <taxon>Metazoa</taxon>
        <taxon>Ecdysozoa</taxon>
        <taxon>Arthropoda</taxon>
        <taxon>Crustacea</taxon>
        <taxon>Multicrustacea</taxon>
        <taxon>Malacostraca</taxon>
        <taxon>Eumalacostraca</taxon>
        <taxon>Peracarida</taxon>
        <taxon>Isopoda</taxon>
        <taxon>Oniscidea</taxon>
        <taxon>Crinocheta</taxon>
        <taxon>Armadillidiidae</taxon>
        <taxon>Armadillidium</taxon>
    </lineage>
</organism>
<feature type="repeat" description="ANK" evidence="3">
    <location>
        <begin position="198"/>
        <end position="230"/>
    </location>
</feature>
<sequence>MWITGKTDQTLQKDQLFTMLCKEIRTLAPGACLSYNLRNRLERFSKDERKEIASRTLDGCAPLFVVCQRGNAEVVEYLIATCDANVEQKGLYEVSDDHSVHHVTPLWCAAVAGKLAVVKCLIQHGADVNSVSDTGSTPVRSACFMTHFDIVTFLVENGANISKPNYNGGTCLINSVQSVALCEYLIKNGADVNAQDIQNKTALHYAIQEHRYETTKLLLEHGADPFLKSKYNDDALQTACIKGAKEIFKCLIEMFKYGPKRIAEGYELLGSTFLDEHHDMQLALKCWRKAANVRLKHNLEKEVKDHCKAFQFVKEFRNLEELETISCDQDLVRIQSLLICERILGTSHKDMIFRLMYRGAAYADSLQYQNCINLWLYALQLKIKRDTILFSDTCFTAQALVRLYIDMIEKFNCGHITNKVSFEDAYETLELISSEIPASMKLLTIQPVHKRHQSSFDIMLKVLTHMIYVLLHISMTEEQQHRVAVIVNRILRLDPRTCQGGFSLLHLSVMKTNIIYNNSLLEDQHMMPFPSLEVIQFLLECGANVNATTLEKGLSPLYIASQLKNYKTEVVETLIRSGAHIDQATFSGESPTTLLARNPDCHISLVSFISLKCLAAKAI</sequence>